<sequence>MGTRKTVTLHDLSADLGLSIQTISKALGGKPGMSEETRARIARTAYRRGYLTVAQARELASRGIAPYPTFQLRFALIQSRQSTNYNTLLAEGLRQRLELLDHRLECHTLDEDLSDSAFEQWLERISLPTADGLFIAPRLLSDTTERKLLGLSLPKVLINYPRPLSELDSVIWDVYEAVCMAVDKLVRLGHARIMYVGDIGSQRGFARRWQAFQEMMGEHGLVCSLESQLTGDWNTETLQDKLNEVQPTAIIAGIDEDIERLFRNLDELGYRVPEGLSVIGLANGPVAAVPGLSRPELLIRETGYKAADKLLWRLANGSEPWEHIRIAGPFCEGDTARRL</sequence>
<dbReference type="PANTHER" id="PTHR30146:SF155">
    <property type="entry name" value="ALANINE RACEMASE"/>
    <property type="match status" value="1"/>
</dbReference>
<dbReference type="PROSITE" id="PS50932">
    <property type="entry name" value="HTH_LACI_2"/>
    <property type="match status" value="1"/>
</dbReference>
<evidence type="ECO:0000256" key="2">
    <source>
        <dbReference type="ARBA" id="ARBA00023125"/>
    </source>
</evidence>
<dbReference type="Gene3D" id="1.10.260.40">
    <property type="entry name" value="lambda repressor-like DNA-binding domains"/>
    <property type="match status" value="1"/>
</dbReference>
<evidence type="ECO:0000259" key="4">
    <source>
        <dbReference type="PROSITE" id="PS50932"/>
    </source>
</evidence>
<keyword evidence="1" id="KW-0805">Transcription regulation</keyword>
<dbReference type="InterPro" id="IPR000843">
    <property type="entry name" value="HTH_LacI"/>
</dbReference>
<dbReference type="AlphaFoldDB" id="A0A2R5F391"/>
<dbReference type="GO" id="GO:0003700">
    <property type="term" value="F:DNA-binding transcription factor activity"/>
    <property type="evidence" value="ECO:0007669"/>
    <property type="project" value="TreeGrafter"/>
</dbReference>
<feature type="domain" description="HTH lacI-type" evidence="4">
    <location>
        <begin position="7"/>
        <end position="61"/>
    </location>
</feature>
<gene>
    <name evidence="5" type="ORF">PAT3040_05093</name>
</gene>
<dbReference type="PANTHER" id="PTHR30146">
    <property type="entry name" value="LACI-RELATED TRANSCRIPTIONAL REPRESSOR"/>
    <property type="match status" value="1"/>
</dbReference>
<dbReference type="InterPro" id="IPR028082">
    <property type="entry name" value="Peripla_BP_I"/>
</dbReference>
<dbReference type="SUPFAM" id="SSF53822">
    <property type="entry name" value="Periplasmic binding protein-like I"/>
    <property type="match status" value="1"/>
</dbReference>
<evidence type="ECO:0000313" key="6">
    <source>
        <dbReference type="Proteomes" id="UP000245202"/>
    </source>
</evidence>
<protein>
    <submittedName>
        <fullName evidence="5">LacI family transcriptional regulator</fullName>
    </submittedName>
</protein>
<dbReference type="SMART" id="SM00354">
    <property type="entry name" value="HTH_LACI"/>
    <property type="match status" value="1"/>
</dbReference>
<evidence type="ECO:0000256" key="3">
    <source>
        <dbReference type="ARBA" id="ARBA00023163"/>
    </source>
</evidence>
<evidence type="ECO:0000256" key="1">
    <source>
        <dbReference type="ARBA" id="ARBA00023015"/>
    </source>
</evidence>
<keyword evidence="6" id="KW-1185">Reference proteome</keyword>
<dbReference type="GO" id="GO:0000976">
    <property type="term" value="F:transcription cis-regulatory region binding"/>
    <property type="evidence" value="ECO:0007669"/>
    <property type="project" value="TreeGrafter"/>
</dbReference>
<evidence type="ECO:0000313" key="5">
    <source>
        <dbReference type="EMBL" id="GBG10364.1"/>
    </source>
</evidence>
<keyword evidence="2" id="KW-0238">DNA-binding</keyword>
<dbReference type="InterPro" id="IPR046335">
    <property type="entry name" value="LacI/GalR-like_sensor"/>
</dbReference>
<dbReference type="InterPro" id="IPR010982">
    <property type="entry name" value="Lambda_DNA-bd_dom_sf"/>
</dbReference>
<dbReference type="EMBL" id="BDQX01000317">
    <property type="protein sequence ID" value="GBG10364.1"/>
    <property type="molecule type" value="Genomic_DNA"/>
</dbReference>
<accession>A0A2R5F391</accession>
<dbReference type="Gene3D" id="3.40.50.2300">
    <property type="match status" value="2"/>
</dbReference>
<keyword evidence="3" id="KW-0804">Transcription</keyword>
<comment type="caution">
    <text evidence="5">The sequence shown here is derived from an EMBL/GenBank/DDBJ whole genome shotgun (WGS) entry which is preliminary data.</text>
</comment>
<reference evidence="5 6" key="1">
    <citation type="submission" date="2017-08" db="EMBL/GenBank/DDBJ databases">
        <title>Substantial Increase in Enzyme Production by Combined Drug-Resistance Mutations in Paenibacillus agaridevorans.</title>
        <authorList>
            <person name="Tanaka Y."/>
            <person name="Funane K."/>
            <person name="Hosaka T."/>
            <person name="Shiwa Y."/>
            <person name="Fujita N."/>
            <person name="Miyazaki T."/>
            <person name="Yoshikawa H."/>
            <person name="Murakami K."/>
            <person name="Kasahara K."/>
            <person name="Inaoka T."/>
            <person name="Hiraga Y."/>
            <person name="Ochi K."/>
        </authorList>
    </citation>
    <scope>NUCLEOTIDE SEQUENCE [LARGE SCALE GENOMIC DNA]</scope>
    <source>
        <strain evidence="5 6">T-3040</strain>
    </source>
</reference>
<dbReference type="RefSeq" id="WP_108994878.1">
    <property type="nucleotide sequence ID" value="NZ_BDQX01000317.1"/>
</dbReference>
<dbReference type="Pfam" id="PF13377">
    <property type="entry name" value="Peripla_BP_3"/>
    <property type="match status" value="1"/>
</dbReference>
<dbReference type="Proteomes" id="UP000245202">
    <property type="component" value="Unassembled WGS sequence"/>
</dbReference>
<proteinExistence type="predicted"/>
<dbReference type="SUPFAM" id="SSF47413">
    <property type="entry name" value="lambda repressor-like DNA-binding domains"/>
    <property type="match status" value="1"/>
</dbReference>
<organism evidence="5 6">
    <name type="scientific">Paenibacillus agaridevorans</name>
    <dbReference type="NCBI Taxonomy" id="171404"/>
    <lineage>
        <taxon>Bacteria</taxon>
        <taxon>Bacillati</taxon>
        <taxon>Bacillota</taxon>
        <taxon>Bacilli</taxon>
        <taxon>Bacillales</taxon>
        <taxon>Paenibacillaceae</taxon>
        <taxon>Paenibacillus</taxon>
    </lineage>
</organism>
<name>A0A2R5F391_9BACL</name>